<sequence length="104" mass="11464">MSAAVPASWKNTSFAYDAHDTPLAEALMDFARTFGVTLEIEGVSGAVNGRLRANSAEEYLDRLALEHHFLWFVYNGTLYVSPREAQSTVSLEVSEDAIPISGRR</sequence>
<dbReference type="EMBL" id="CP035042">
    <property type="protein sequence ID" value="QHC49839.1"/>
    <property type="molecule type" value="Genomic_DNA"/>
</dbReference>
<name>A0A6I6SH56_9GAMM</name>
<evidence type="ECO:0000313" key="1">
    <source>
        <dbReference type="EMBL" id="QHC49839.1"/>
    </source>
</evidence>
<protein>
    <recommendedName>
        <fullName evidence="3">Secretin/TonB short N-terminal domain-containing protein</fullName>
    </recommendedName>
</protein>
<reference evidence="1 2" key="1">
    <citation type="submission" date="2019-01" db="EMBL/GenBank/DDBJ databases">
        <title>Complete genome of a denitifying bacterium Halomons sp. BC-M4-5.</title>
        <authorList>
            <person name="Wang L."/>
            <person name="Shao Z."/>
        </authorList>
    </citation>
    <scope>NUCLEOTIDE SEQUENCE [LARGE SCALE GENOMIC DNA]</scope>
    <source>
        <strain evidence="1 2">BC-M4-5</strain>
    </source>
</reference>
<organism evidence="1 2">
    <name type="scientific">Billgrantia tianxiuensis</name>
    <dbReference type="NCBI Taxonomy" id="2497861"/>
    <lineage>
        <taxon>Bacteria</taxon>
        <taxon>Pseudomonadati</taxon>
        <taxon>Pseudomonadota</taxon>
        <taxon>Gammaproteobacteria</taxon>
        <taxon>Oceanospirillales</taxon>
        <taxon>Halomonadaceae</taxon>
        <taxon>Billgrantia</taxon>
    </lineage>
</organism>
<keyword evidence="2" id="KW-1185">Reference proteome</keyword>
<evidence type="ECO:0008006" key="3">
    <source>
        <dbReference type="Google" id="ProtNLM"/>
    </source>
</evidence>
<dbReference type="Proteomes" id="UP000464013">
    <property type="component" value="Chromosome"/>
</dbReference>
<dbReference type="AlphaFoldDB" id="A0A6I6SH56"/>
<evidence type="ECO:0000313" key="2">
    <source>
        <dbReference type="Proteomes" id="UP000464013"/>
    </source>
</evidence>
<dbReference type="RefSeq" id="WP_159551495.1">
    <property type="nucleotide sequence ID" value="NZ_CP035042.1"/>
</dbReference>
<dbReference type="KEGG" id="htx:EKK97_09815"/>
<gene>
    <name evidence="1" type="ORF">EKK97_09815</name>
</gene>
<accession>A0A6I6SH56</accession>
<dbReference type="OrthoDB" id="9779724at2"/>
<proteinExistence type="predicted"/>
<dbReference type="Gene3D" id="3.55.50.30">
    <property type="match status" value="1"/>
</dbReference>